<dbReference type="Proteomes" id="UP000267096">
    <property type="component" value="Unassembled WGS sequence"/>
</dbReference>
<sequence>MFLVGLGWVGLEGAPAGVSKVLDEKFRSLEEQLLNLKQQIEQQQQQQYVESNSNNQKSMVFGDSLPEQQFHQAAGAGAGAGALLPLTQQQQQLMSQRAGLAAAVALPELMMASSQDAQAAAAAAFDYNNAAAAADYSTALQQPFPSQSQLQQQKRLVYWQPMKKSADTSREQLIRAIESRLAEVIHAGEKLGISADELLTHLKMRNAMVPR</sequence>
<dbReference type="EMBL" id="UYRR01000399">
    <property type="protein sequence ID" value="VDK17843.1"/>
    <property type="molecule type" value="Genomic_DNA"/>
</dbReference>
<gene>
    <name evidence="2" type="ORF">ASIM_LOCUS562</name>
</gene>
<accession>A0A0M3IZH9</accession>
<dbReference type="WBParaSite" id="ASIM_0000066201-mRNA-1">
    <property type="protein sequence ID" value="ASIM_0000066201-mRNA-1"/>
    <property type="gene ID" value="ASIM_0000066201"/>
</dbReference>
<proteinExistence type="predicted"/>
<organism evidence="4">
    <name type="scientific">Anisakis simplex</name>
    <name type="common">Herring worm</name>
    <dbReference type="NCBI Taxonomy" id="6269"/>
    <lineage>
        <taxon>Eukaryota</taxon>
        <taxon>Metazoa</taxon>
        <taxon>Ecdysozoa</taxon>
        <taxon>Nematoda</taxon>
        <taxon>Chromadorea</taxon>
        <taxon>Rhabditida</taxon>
        <taxon>Spirurina</taxon>
        <taxon>Ascaridomorpha</taxon>
        <taxon>Ascaridoidea</taxon>
        <taxon>Anisakidae</taxon>
        <taxon>Anisakis</taxon>
        <taxon>Anisakis simplex complex</taxon>
    </lineage>
</organism>
<feature type="coiled-coil region" evidence="1">
    <location>
        <begin position="19"/>
        <end position="46"/>
    </location>
</feature>
<name>A0A0M3IZH9_ANISI</name>
<dbReference type="AlphaFoldDB" id="A0A0M3IZH9"/>
<evidence type="ECO:0000256" key="1">
    <source>
        <dbReference type="SAM" id="Coils"/>
    </source>
</evidence>
<evidence type="ECO:0000313" key="4">
    <source>
        <dbReference type="WBParaSite" id="ASIM_0000066201-mRNA-1"/>
    </source>
</evidence>
<keyword evidence="1" id="KW-0175">Coiled coil</keyword>
<protein>
    <submittedName>
        <fullName evidence="2 4">Uncharacterized protein</fullName>
    </submittedName>
</protein>
<reference evidence="4" key="1">
    <citation type="submission" date="2017-02" db="UniProtKB">
        <authorList>
            <consortium name="WormBaseParasite"/>
        </authorList>
    </citation>
    <scope>IDENTIFICATION</scope>
</reference>
<keyword evidence="3" id="KW-1185">Reference proteome</keyword>
<reference evidence="2 3" key="2">
    <citation type="submission" date="2018-11" db="EMBL/GenBank/DDBJ databases">
        <authorList>
            <consortium name="Pathogen Informatics"/>
        </authorList>
    </citation>
    <scope>NUCLEOTIDE SEQUENCE [LARGE SCALE GENOMIC DNA]</scope>
</reference>
<dbReference type="OrthoDB" id="5864411at2759"/>
<evidence type="ECO:0000313" key="2">
    <source>
        <dbReference type="EMBL" id="VDK17843.1"/>
    </source>
</evidence>
<evidence type="ECO:0000313" key="3">
    <source>
        <dbReference type="Proteomes" id="UP000267096"/>
    </source>
</evidence>